<dbReference type="RefSeq" id="WP_109607941.1">
    <property type="nucleotide sequence ID" value="NZ_QGHA01000003.1"/>
</dbReference>
<dbReference type="Gene3D" id="3.40.50.11310">
    <property type="entry name" value="Bacterial phosphonate metabolism protein PhnH"/>
    <property type="match status" value="1"/>
</dbReference>
<dbReference type="InterPro" id="IPR038058">
    <property type="entry name" value="PhnH-like_sp"/>
</dbReference>
<protein>
    <submittedName>
        <fullName evidence="1">Alpha-D-ribose 1-methylphosphonate 5-triphosphate synthase subunit PhnH</fullName>
    </submittedName>
</protein>
<dbReference type="GO" id="GO:0019634">
    <property type="term" value="P:organic phosphonate metabolic process"/>
    <property type="evidence" value="ECO:0007669"/>
    <property type="project" value="InterPro"/>
</dbReference>
<name>A0A316HE06_9SPHI</name>
<dbReference type="NCBIfam" id="TIGR03292">
    <property type="entry name" value="PhnH_redo"/>
    <property type="match status" value="1"/>
</dbReference>
<keyword evidence="2" id="KW-1185">Reference proteome</keyword>
<gene>
    <name evidence="1" type="ORF">LX99_02247</name>
</gene>
<organism evidence="1 2">
    <name type="scientific">Mucilaginibacter oryzae</name>
    <dbReference type="NCBI Taxonomy" id="468058"/>
    <lineage>
        <taxon>Bacteria</taxon>
        <taxon>Pseudomonadati</taxon>
        <taxon>Bacteroidota</taxon>
        <taxon>Sphingobacteriia</taxon>
        <taxon>Sphingobacteriales</taxon>
        <taxon>Sphingobacteriaceae</taxon>
        <taxon>Mucilaginibacter</taxon>
    </lineage>
</organism>
<dbReference type="PIRSF" id="PIRSF020680">
    <property type="entry name" value="PhnH"/>
    <property type="match status" value="1"/>
</dbReference>
<sequence>MQPELHYNTVFDAQQHFRLLLDSMSRPGKINTFPSSNILPPAGLNQAAALTGFALLNADTNYHITVQNSTDIADYLLVNTAAQQVDIAVADYIFLPENHDGRGLHEARVGTPVYPEDSATLIAAAQVISAVAMTDSLKITMNGPGVNGEATVWVKGINPDLLNYLKEQNSEYPLGIDLIITDGQNNVLCLPRSNRFTYTQTN</sequence>
<dbReference type="EMBL" id="QGHA01000003">
    <property type="protein sequence ID" value="PWK78403.1"/>
    <property type="molecule type" value="Genomic_DNA"/>
</dbReference>
<reference evidence="1 2" key="1">
    <citation type="submission" date="2018-05" db="EMBL/GenBank/DDBJ databases">
        <title>Genomic Encyclopedia of Archaeal and Bacterial Type Strains, Phase II (KMG-II): from individual species to whole genera.</title>
        <authorList>
            <person name="Goeker M."/>
        </authorList>
    </citation>
    <scope>NUCLEOTIDE SEQUENCE [LARGE SCALE GENOMIC DNA]</scope>
    <source>
        <strain evidence="1 2">DSM 19975</strain>
    </source>
</reference>
<dbReference type="SUPFAM" id="SSF159709">
    <property type="entry name" value="PhnH-like"/>
    <property type="match status" value="1"/>
</dbReference>
<dbReference type="Pfam" id="PF05845">
    <property type="entry name" value="PhnH"/>
    <property type="match status" value="1"/>
</dbReference>
<proteinExistence type="predicted"/>
<evidence type="ECO:0000313" key="2">
    <source>
        <dbReference type="Proteomes" id="UP000245678"/>
    </source>
</evidence>
<comment type="caution">
    <text evidence="1">The sequence shown here is derived from an EMBL/GenBank/DDBJ whole genome shotgun (WGS) entry which is preliminary data.</text>
</comment>
<evidence type="ECO:0000313" key="1">
    <source>
        <dbReference type="EMBL" id="PWK78403.1"/>
    </source>
</evidence>
<dbReference type="Proteomes" id="UP000245678">
    <property type="component" value="Unassembled WGS sequence"/>
</dbReference>
<dbReference type="InterPro" id="IPR008772">
    <property type="entry name" value="Phosphonate_metab_PhnH"/>
</dbReference>
<dbReference type="AlphaFoldDB" id="A0A316HE06"/>
<accession>A0A316HE06</accession>